<evidence type="ECO:0000256" key="1">
    <source>
        <dbReference type="SAM" id="MobiDB-lite"/>
    </source>
</evidence>
<evidence type="ECO:0000313" key="3">
    <source>
        <dbReference type="Proteomes" id="UP000095751"/>
    </source>
</evidence>
<proteinExistence type="predicted"/>
<feature type="region of interest" description="Disordered" evidence="1">
    <location>
        <begin position="402"/>
        <end position="425"/>
    </location>
</feature>
<feature type="region of interest" description="Disordered" evidence="1">
    <location>
        <begin position="102"/>
        <end position="131"/>
    </location>
</feature>
<dbReference type="OrthoDB" id="47657at2759"/>
<feature type="compositionally biased region" description="Low complexity" evidence="1">
    <location>
        <begin position="102"/>
        <end position="122"/>
    </location>
</feature>
<evidence type="ECO:0000313" key="2">
    <source>
        <dbReference type="EMBL" id="OEU10719.1"/>
    </source>
</evidence>
<dbReference type="EMBL" id="KV784370">
    <property type="protein sequence ID" value="OEU10719.1"/>
    <property type="molecule type" value="Genomic_DNA"/>
</dbReference>
<keyword evidence="3" id="KW-1185">Reference proteome</keyword>
<accession>A0A1E7EY23</accession>
<dbReference type="KEGG" id="fcy:FRACYDRAFT_246470"/>
<dbReference type="Proteomes" id="UP000095751">
    <property type="component" value="Unassembled WGS sequence"/>
</dbReference>
<protein>
    <submittedName>
        <fullName evidence="2">Uncharacterized protein</fullName>
    </submittedName>
</protein>
<dbReference type="PANTHER" id="PTHR20916:SF18">
    <property type="entry name" value="IPT_TIG DOMAIN-CONTAINING PROTEIN"/>
    <property type="match status" value="1"/>
</dbReference>
<feature type="region of interest" description="Disordered" evidence="1">
    <location>
        <begin position="205"/>
        <end position="224"/>
    </location>
</feature>
<gene>
    <name evidence="2" type="ORF">FRACYDRAFT_246470</name>
</gene>
<dbReference type="PANTHER" id="PTHR20916">
    <property type="entry name" value="CYSTEINE AND GLYCINE-RICH PROTEIN 2 BINDING PROTEIN"/>
    <property type="match status" value="1"/>
</dbReference>
<feature type="compositionally biased region" description="Basic and acidic residues" evidence="1">
    <location>
        <begin position="416"/>
        <end position="425"/>
    </location>
</feature>
<name>A0A1E7EY23_9STRA</name>
<organism evidence="2 3">
    <name type="scientific">Fragilariopsis cylindrus CCMP1102</name>
    <dbReference type="NCBI Taxonomy" id="635003"/>
    <lineage>
        <taxon>Eukaryota</taxon>
        <taxon>Sar</taxon>
        <taxon>Stramenopiles</taxon>
        <taxon>Ochrophyta</taxon>
        <taxon>Bacillariophyta</taxon>
        <taxon>Bacillariophyceae</taxon>
        <taxon>Bacillariophycidae</taxon>
        <taxon>Bacillariales</taxon>
        <taxon>Bacillariaceae</taxon>
        <taxon>Fragilariopsis</taxon>
    </lineage>
</organism>
<reference evidence="2 3" key="1">
    <citation type="submission" date="2016-09" db="EMBL/GenBank/DDBJ databases">
        <title>Extensive genetic diversity and differential bi-allelic expression allows diatom success in the polar Southern Ocean.</title>
        <authorList>
            <consortium name="DOE Joint Genome Institute"/>
            <person name="Mock T."/>
            <person name="Otillar R.P."/>
            <person name="Strauss J."/>
            <person name="Dupont C."/>
            <person name="Frickenhaus S."/>
            <person name="Maumus F."/>
            <person name="Mcmullan M."/>
            <person name="Sanges R."/>
            <person name="Schmutz J."/>
            <person name="Toseland A."/>
            <person name="Valas R."/>
            <person name="Veluchamy A."/>
            <person name="Ward B.J."/>
            <person name="Allen A."/>
            <person name="Barry K."/>
            <person name="Falciatore A."/>
            <person name="Ferrante M."/>
            <person name="Fortunato A.E."/>
            <person name="Gloeckner G."/>
            <person name="Gruber A."/>
            <person name="Hipkin R."/>
            <person name="Janech M."/>
            <person name="Kroth P."/>
            <person name="Leese F."/>
            <person name="Lindquist E."/>
            <person name="Lyon B.R."/>
            <person name="Martin J."/>
            <person name="Mayer C."/>
            <person name="Parker M."/>
            <person name="Quesneville H."/>
            <person name="Raymond J."/>
            <person name="Uhlig C."/>
            <person name="Valentin K.U."/>
            <person name="Worden A.Z."/>
            <person name="Armbrust E.V."/>
            <person name="Bowler C."/>
            <person name="Green B."/>
            <person name="Moulton V."/>
            <person name="Van Oosterhout C."/>
            <person name="Grigoriev I."/>
        </authorList>
    </citation>
    <scope>NUCLEOTIDE SEQUENCE [LARGE SCALE GENOMIC DNA]</scope>
    <source>
        <strain evidence="2 3">CCMP1102</strain>
    </source>
</reference>
<dbReference type="InParanoid" id="A0A1E7EY23"/>
<dbReference type="AlphaFoldDB" id="A0A1E7EY23"/>
<sequence length="587" mass="67686">MSSSSPSPPLTTKTTIHCFLSPDCRGYVFQFLSLFECLKYGQISKRSLEHIIIELDVRRSNQFLIRPFEELTTCMERIFSSSSSSFAIRPQDLLLDVIPTTTTTTTTSSNNTASTTRANNDNDNTHKSNQPKQPFLHRLLEEENNNDNNHDKDNEHNKQPRRSFYALPSVLERIEGLYQSIPNSHPFNNDIRNLISDLKNKNKIKVNKKGDDNDNDNDDDSKNNNLIRRLSSVTYSHRLHASLLSRCTVRLEPDPYYQNNHHRNNNNNNNDESFTVTLERYIGDVLSARCLIGHSYIGGSTSGNMAFVNNSDSSITGGGIDAEKVIVEGGPSFDKWIDYLISFQQIASVINIDDRNRIPSAKDWYQYWVFLHSALLRVSPFSIRQADKLKIGPFSGIVEPFDINNNGTTGNENDDERNHQDHRQQQDTWFLPSRTFACYSCKCRYVKVLSDRMSPLFRHNNQRVGVLQTTLNDFGPLGNFRGRDRVSTQVMLPHKLYVILLRNMLLSWKLNNNRLHNYIDRDNGTTGREHVTDLRRWLNGSDRRGVMQWMKLLQDQSQKNHPMTVQPPLVTIRMTTNNMERQRLADR</sequence>